<organism evidence="1 2">
    <name type="scientific">Staphylococcus aureus</name>
    <dbReference type="NCBI Taxonomy" id="1280"/>
    <lineage>
        <taxon>Bacteria</taxon>
        <taxon>Bacillati</taxon>
        <taxon>Bacillota</taxon>
        <taxon>Bacilli</taxon>
        <taxon>Bacillales</taxon>
        <taxon>Staphylococcaceae</taxon>
        <taxon>Staphylococcus</taxon>
    </lineage>
</organism>
<evidence type="ECO:0000313" key="2">
    <source>
        <dbReference type="Proteomes" id="UP000463077"/>
    </source>
</evidence>
<dbReference type="GO" id="GO:0003677">
    <property type="term" value="F:DNA binding"/>
    <property type="evidence" value="ECO:0007669"/>
    <property type="project" value="InterPro"/>
</dbReference>
<accession>A0AB73JIA0</accession>
<name>A0AB73JIA0_STAAU</name>
<dbReference type="RefSeq" id="WP_099800024.1">
    <property type="nucleotide sequence ID" value="NZ_JABMKL010000023.1"/>
</dbReference>
<dbReference type="EMBL" id="WFHO01000014">
    <property type="protein sequence ID" value="MUG52528.1"/>
    <property type="molecule type" value="Genomic_DNA"/>
</dbReference>
<evidence type="ECO:0000313" key="1">
    <source>
        <dbReference type="EMBL" id="MUG52528.1"/>
    </source>
</evidence>
<dbReference type="Proteomes" id="UP000463077">
    <property type="component" value="Unassembled WGS sequence"/>
</dbReference>
<protein>
    <recommendedName>
        <fullName evidence="3">HTH cro/C1-type domain-containing protein</fullName>
    </recommendedName>
</protein>
<comment type="caution">
    <text evidence="1">The sequence shown here is derived from an EMBL/GenBank/DDBJ whole genome shotgun (WGS) entry which is preliminary data.</text>
</comment>
<proteinExistence type="predicted"/>
<gene>
    <name evidence="1" type="ORF">GAY54_08170</name>
</gene>
<sequence>MENYDVIGSVNTLLQSDIQTSKISKETGISKGYITNLRNGNRNITKASYEVVEKLFQYYLEKREYIEASKDIDENILKTQIPKDIQQFISSLKKSIDNINDSDTNNGINEIAFKQIFNMNKSKQSNNFIKPYWQVDETIPLKFKYDIYAYQLTILTPIEYNININDEIKDFEIVFNHNELELMLKQLIYKGAKVKLIKPSVHGTGVYIDTTQDEIFKYETSFIDIKVNFDNKGGIK</sequence>
<dbReference type="AlphaFoldDB" id="A0AB73JIA0"/>
<reference evidence="1 2" key="1">
    <citation type="journal article" date="2019" name="Int. J. Infect. Dis.">
        <title>Characterization of a community-acquired methicillin-resistant sequence type 338 Staphylococcus aureus strain containing a staphylococcal cassette chromosome mec type VT.</title>
        <authorList>
            <person name="Chen Y."/>
            <person name="Hong J."/>
            <person name="Chen Y."/>
            <person name="Wang H."/>
            <person name="Yu Y."/>
            <person name="Qu T."/>
        </authorList>
    </citation>
    <scope>NUCLEOTIDE SEQUENCE [LARGE SCALE GENOMIC DNA]</scope>
    <source>
        <strain evidence="1 2">LJ05</strain>
    </source>
</reference>
<dbReference type="InterPro" id="IPR010982">
    <property type="entry name" value="Lambda_DNA-bd_dom_sf"/>
</dbReference>
<evidence type="ECO:0008006" key="3">
    <source>
        <dbReference type="Google" id="ProtNLM"/>
    </source>
</evidence>
<dbReference type="SUPFAM" id="SSF47413">
    <property type="entry name" value="lambda repressor-like DNA-binding domains"/>
    <property type="match status" value="1"/>
</dbReference>